<feature type="compositionally biased region" description="Acidic residues" evidence="11">
    <location>
        <begin position="1881"/>
        <end position="1908"/>
    </location>
</feature>
<feature type="region of interest" description="Disordered" evidence="11">
    <location>
        <begin position="684"/>
        <end position="724"/>
    </location>
</feature>
<dbReference type="FunFam" id="3.90.1750.10:FF:000033">
    <property type="entry name" value="E3 ubiquitin-protein ligase hecd-1"/>
    <property type="match status" value="1"/>
</dbReference>
<feature type="region of interest" description="Disordered" evidence="11">
    <location>
        <begin position="1675"/>
        <end position="1921"/>
    </location>
</feature>
<dbReference type="eggNOG" id="KOG4276">
    <property type="taxonomic scope" value="Eukaryota"/>
</dbReference>
<dbReference type="SMART" id="SM00119">
    <property type="entry name" value="HECTc"/>
    <property type="match status" value="1"/>
</dbReference>
<dbReference type="GO" id="GO:0043161">
    <property type="term" value="P:proteasome-mediated ubiquitin-dependent protein catabolic process"/>
    <property type="evidence" value="ECO:0007669"/>
    <property type="project" value="TreeGrafter"/>
</dbReference>
<dbReference type="SUPFAM" id="SSF159034">
    <property type="entry name" value="Mib/herc2 domain-like"/>
    <property type="match status" value="1"/>
</dbReference>
<dbReference type="UniPathway" id="UPA00143"/>
<evidence type="ECO:0000256" key="5">
    <source>
        <dbReference type="ARBA" id="ARBA00022737"/>
    </source>
</evidence>
<feature type="compositionally biased region" description="Polar residues" evidence="11">
    <location>
        <begin position="514"/>
        <end position="523"/>
    </location>
</feature>
<dbReference type="CDD" id="cd00078">
    <property type="entry name" value="HECTc"/>
    <property type="match status" value="1"/>
</dbReference>
<feature type="domain" description="MIB/HERC2" evidence="13">
    <location>
        <begin position="1473"/>
        <end position="1560"/>
    </location>
</feature>
<dbReference type="Gene3D" id="3.30.2160.10">
    <property type="entry name" value="Hect, E3 ligase catalytic domain"/>
    <property type="match status" value="1"/>
</dbReference>
<feature type="compositionally biased region" description="Low complexity" evidence="11">
    <location>
        <begin position="1701"/>
        <end position="1711"/>
    </location>
</feature>
<dbReference type="SUPFAM" id="SSF48371">
    <property type="entry name" value="ARM repeat"/>
    <property type="match status" value="1"/>
</dbReference>
<dbReference type="FunFam" id="3.30.2410.10:FF:000007">
    <property type="entry name" value="Putative E3 ubiquitin-protein ligase HECTD1"/>
    <property type="match status" value="1"/>
</dbReference>
<dbReference type="HOGENOM" id="CLU_000869_0_0_1"/>
<evidence type="ECO:0000256" key="1">
    <source>
        <dbReference type="ARBA" id="ARBA00000885"/>
    </source>
</evidence>
<dbReference type="PROSITE" id="PS51416">
    <property type="entry name" value="MIB_HERC2"/>
    <property type="match status" value="1"/>
</dbReference>
<dbReference type="InterPro" id="IPR012919">
    <property type="entry name" value="SUN_dom"/>
</dbReference>
<dbReference type="Pfam" id="PF07738">
    <property type="entry name" value="Sad1_UNC"/>
    <property type="match status" value="1"/>
</dbReference>
<evidence type="ECO:0000256" key="7">
    <source>
        <dbReference type="ARBA" id="ARBA00023043"/>
    </source>
</evidence>
<organism evidence="15">
    <name type="scientific">Caenorhabditis remanei</name>
    <name type="common">Caenorhabditis vulgaris</name>
    <dbReference type="NCBI Taxonomy" id="31234"/>
    <lineage>
        <taxon>Eukaryota</taxon>
        <taxon>Metazoa</taxon>
        <taxon>Ecdysozoa</taxon>
        <taxon>Nematoda</taxon>
        <taxon>Chromadorea</taxon>
        <taxon>Rhabditida</taxon>
        <taxon>Rhabditina</taxon>
        <taxon>Rhabditomorpha</taxon>
        <taxon>Rhabditoidea</taxon>
        <taxon>Rhabditidae</taxon>
        <taxon>Peloderinae</taxon>
        <taxon>Caenorhabditis</taxon>
    </lineage>
</organism>
<dbReference type="OrthoDB" id="412600at2759"/>
<dbReference type="InterPro" id="IPR000569">
    <property type="entry name" value="HECT_dom"/>
</dbReference>
<keyword evidence="4 10" id="KW-0808">Transferase</keyword>
<dbReference type="InterPro" id="IPR008979">
    <property type="entry name" value="Galactose-bd-like_sf"/>
</dbReference>
<dbReference type="FunCoup" id="E3M739">
    <property type="interactions" value="3285"/>
</dbReference>
<dbReference type="SUPFAM" id="SSF56204">
    <property type="entry name" value="Hect, E3 ligase catalytic domain"/>
    <property type="match status" value="1"/>
</dbReference>
<keyword evidence="7 8" id="KW-0040">ANK repeat</keyword>
<dbReference type="InterPro" id="IPR002110">
    <property type="entry name" value="Ankyrin_rpt"/>
</dbReference>
<dbReference type="PROSITE" id="PS50237">
    <property type="entry name" value="HECT"/>
    <property type="match status" value="1"/>
</dbReference>
<keyword evidence="5" id="KW-0677">Repeat</keyword>
<dbReference type="InterPro" id="IPR011989">
    <property type="entry name" value="ARM-like"/>
</dbReference>
<evidence type="ECO:0000256" key="3">
    <source>
        <dbReference type="ARBA" id="ARBA00006331"/>
    </source>
</evidence>
<keyword evidence="15" id="KW-1185">Reference proteome</keyword>
<comment type="similarity">
    <text evidence="3 10">Belongs to the UPL family. K-HECT subfamily.</text>
</comment>
<dbReference type="InterPro" id="IPR010606">
    <property type="entry name" value="Mib_Herc2"/>
</dbReference>
<evidence type="ECO:0000256" key="9">
    <source>
        <dbReference type="PROSITE-ProRule" id="PRU00104"/>
    </source>
</evidence>
<dbReference type="Proteomes" id="UP000008281">
    <property type="component" value="Unassembled WGS sequence"/>
</dbReference>
<dbReference type="GO" id="GO:0046872">
    <property type="term" value="F:metal ion binding"/>
    <property type="evidence" value="ECO:0007669"/>
    <property type="project" value="InterPro"/>
</dbReference>
<dbReference type="InterPro" id="IPR037252">
    <property type="entry name" value="Mib_Herc2_sf"/>
</dbReference>
<feature type="compositionally biased region" description="Acidic residues" evidence="11">
    <location>
        <begin position="1777"/>
        <end position="1790"/>
    </location>
</feature>
<dbReference type="GO" id="GO:0032436">
    <property type="term" value="P:positive regulation of proteasomal ubiquitin-dependent protein catabolic process"/>
    <property type="evidence" value="ECO:0007669"/>
    <property type="project" value="UniProtKB-ARBA"/>
</dbReference>
<evidence type="ECO:0000256" key="4">
    <source>
        <dbReference type="ARBA" id="ARBA00022679"/>
    </source>
</evidence>
<feature type="region of interest" description="Disordered" evidence="11">
    <location>
        <begin position="740"/>
        <end position="761"/>
    </location>
</feature>
<evidence type="ECO:0000259" key="12">
    <source>
        <dbReference type="PROSITE" id="PS50237"/>
    </source>
</evidence>
<reference evidence="14" key="1">
    <citation type="submission" date="2007-07" db="EMBL/GenBank/DDBJ databases">
        <title>PCAP assembly of the Caenorhabditis remanei genome.</title>
        <authorList>
            <consortium name="The Caenorhabditis remanei Sequencing Consortium"/>
            <person name="Wilson R.K."/>
        </authorList>
    </citation>
    <scope>NUCLEOTIDE SEQUENCE [LARGE SCALE GENOMIC DNA]</scope>
    <source>
        <strain evidence="14">PB4641</strain>
    </source>
</reference>
<dbReference type="GO" id="GO:0016607">
    <property type="term" value="C:nuclear speck"/>
    <property type="evidence" value="ECO:0007669"/>
    <property type="project" value="TreeGrafter"/>
</dbReference>
<dbReference type="Gene3D" id="2.60.120.260">
    <property type="entry name" value="Galactose-binding domain-like"/>
    <property type="match status" value="1"/>
</dbReference>
<dbReference type="EMBL" id="DS268427">
    <property type="protein sequence ID" value="EFO93814.1"/>
    <property type="molecule type" value="Genomic_DNA"/>
</dbReference>
<dbReference type="SUPFAM" id="SSF48403">
    <property type="entry name" value="Ankyrin repeat"/>
    <property type="match status" value="1"/>
</dbReference>
<feature type="repeat" description="ANK" evidence="8">
    <location>
        <begin position="374"/>
        <end position="406"/>
    </location>
</feature>
<name>E3M739_CAERE</name>
<feature type="active site" description="Glycyl thioester intermediate" evidence="9">
    <location>
        <position position="2744"/>
    </location>
</feature>
<dbReference type="EC" id="2.3.2.26" evidence="10"/>
<dbReference type="SUPFAM" id="SSF49785">
    <property type="entry name" value="Galactose-binding domain-like"/>
    <property type="match status" value="1"/>
</dbReference>
<protein>
    <recommendedName>
        <fullName evidence="10">E3 ubiquitin-protein ligase</fullName>
        <ecNumber evidence="10">2.3.2.26</ecNumber>
    </recommendedName>
</protein>
<dbReference type="GO" id="GO:0070534">
    <property type="term" value="P:protein K63-linked ubiquitination"/>
    <property type="evidence" value="ECO:0007669"/>
    <property type="project" value="TreeGrafter"/>
</dbReference>
<feature type="compositionally biased region" description="Polar residues" evidence="11">
    <location>
        <begin position="1688"/>
        <end position="1699"/>
    </location>
</feature>
<dbReference type="Pfam" id="PF12796">
    <property type="entry name" value="Ank_2"/>
    <property type="match status" value="1"/>
</dbReference>
<feature type="compositionally biased region" description="Polar residues" evidence="11">
    <location>
        <begin position="1936"/>
        <end position="1952"/>
    </location>
</feature>
<keyword evidence="6 9" id="KW-0833">Ubl conjugation pathway</keyword>
<feature type="compositionally biased region" description="Low complexity" evidence="11">
    <location>
        <begin position="752"/>
        <end position="761"/>
    </location>
</feature>
<evidence type="ECO:0000256" key="11">
    <source>
        <dbReference type="SAM" id="MobiDB-lite"/>
    </source>
</evidence>
<comment type="catalytic activity">
    <reaction evidence="1 10">
        <text>S-ubiquitinyl-[E2 ubiquitin-conjugating enzyme]-L-cysteine + [acceptor protein]-L-lysine = [E2 ubiquitin-conjugating enzyme]-L-cysteine + N(6)-ubiquitinyl-[acceptor protein]-L-lysine.</text>
        <dbReference type="EC" id="2.3.2.26"/>
    </reaction>
</comment>
<feature type="region of interest" description="Disordered" evidence="11">
    <location>
        <begin position="1936"/>
        <end position="1964"/>
    </location>
</feature>
<sequence length="2775" mass="306472">MDGIDPETLLEWLQTGIGDERDLQLMALEQLCMLLLMADNIDRCFESCPPRTFIPALCKIFIDETAPDNVLEVTARAITYYLDVSNECTRRITQVEGAVKAICARLAAAEMSDRSSKDLAEQCVKLLEHVCQRETMAVYDAGGINAMLNLVRVHGAQVHKDTMHSAMSVVTRLCGKMEPTDLELAKCAESLGALLEHDDPKVSESALRCFAALTDRFVRKMMDPAELALHSNLVEHLISIMVSSNDENSPATASANILSIVLSLIGNLCRGSSLITEKVLTSPNMIKGLRATLTNKEERVVTDGLRLCDLLLVLLCEGRSALPLTCAVSGDYAAGSGAERVHRQLIDAIRQKDLTALVEAIESGQVDVNFADDVGQSLTNWASAFGSIEMVQYLCDKGADVNKGHKSSSLHYAACFGRPDVSYDTDICCAWWFKLPHKINAVKNVVTYSFSQHLLSQVVKLLLQRGANPDLRDEDGKTALDKARERSDDDHNQVANILESPSAFMRNKEEQKTKASTSQQPGTSAKPELPNPQLVRKVLHQLLPIFCEIFQRSLNGTVRRTSLSLMRKIVENIGDLRQSAASEDGVPAVSTNSARKMSADVSAGAESLVAVVVSVMDQEEDHEGHEQVLLILESLLEKDAELWVTELVRLGVFERVEAMAKEPPKGLEEVLNAIRLEGRSRVTPMEIDFQSQQPSSSATTSNDIMDTTTATVPSTDNTEGEATQAPPAVEVRYAFFQIADPEPPTPSTSQQAAPKARSTASSSASSAILQVVSKLSGVASLDKSAADKKPSKMILNQGTPYRWKEWRIVRGPTSLFIWSDVLLIELPFQSNGWFRYLADNDSHVQFVTGTANVDQQMTEEEKDNFQKTERREMVSRWNAVKGVFDDDWNAVQVSVLQVPCSLKKLEVPAWELWSTKVSELQIKSVSSSTPCGQTNTMITTIKVQDDAGGFLFETGTGRKTNVMPEHALPPDFHTGWSLHGVTTRKMKFRQDIQKRKVQELAWKLWNDHLKEAHAKPREALVRLENAAHAIEGAVRLMKTQNNKHRSAKHARIERVQEYTKAIKTVHESIIDDRRLSTFEFSVSGIVPALYALLSSMDKYPDCFTTKIFMEVFAAGEALSQLALKMVAVLEANEKFPQYLYDSPGGSSFGLQLLSRRVRTKLEMIPRADGKENNDENLVNKTGKTIKCEPLASVGSIRTYLMKLVARQWHDRDRANYKYVKEIQDLKAKGQSVELRHTGDFDENGVIYWIGTNGKTAPSWTNPATIKAVKITCSDPRQPFGKPEDLLSRDQNPINCHTSDDKNSHFTIDLGLFVIPTSYTLRHARGYGRSALRNWALQGSNDTKSWDILITHTDDKSLGDPGSTATWHLEKGTASYRYIRIAQNGKNSSGQTHYLSCSGFEIYGDIVDVVKEAICEDLPKKESVAGSSGASSSMSSLTKEQVLEMLPAHDNNNRLKSGLSLDTVTAMMQRSRHRLRGTFKISDSKSKVVRGKDWRWEEQDGGEGKFVSSLEYHTVTKRKFQGRITSPPDNGWVDVTWENGYSNSYRFGANGNFDIERVNSSGHRYTMPSMHSSVPSSVMDAVRRNRAFYTPKTTGPPPSNFGASSSAGSSRGGENSSSSSSPFPNLPVPPWRSSKSSTSPAIASRLINSVTSSGASPPPPPSSSLSTFSSLASGLGFGLNRHKQHNKPGPSTLSRFSSVKNPAPTGTPTSGVSSGGAIGKKSMSTTNLVDDRQKSSGPSVASTGQAASAESLQHQTPSLENLLARAMPHTFGRIAENQEQEDEPMGGEESDSAASMRSAASSNSQISMDSSQQPQQQQPDSETTPRESAGTPSTPRDEKNQTLSVSAPDLAAARQRQASAEVEGGDDLDETNSEDKTVGGEDAMEEDDEEEETMEDEEDDDDDDDDESSNENQEKLVELLAGERGLFDKLKEVITGESLSDASSSAKDGNTNEAQKKGGSKKPKKWFKKMSSYTDVLKGLMQSRYPVSLLDPAAAGIEMDEMMDDDEYYDFSEEGADDGDSVEDEVAAHLGMPPESFASMVAARTPITWRQFSELMSGSNRERAAMARAVASSRGSPWDDESIVKCSFEALIPAFDPRPGRSNVNQTLEVELPQVVNEFGSSKSSSSAKKDKGDQVRFFLRGPNMTGVDNITVEMDDDSSSLFRYMQIINNNANWATKSDRGRRIWEPTYFISYCSADQTNSEVSKIPDEESSTPAQVNQCLETIGLLSRIQESLPLAEISPSVFISDKLTLKVTQVLSDALVVAARALPEWCSRLVYKYPCLFTVETRNMYMQATAFGVSRTIVWLQQRRDAAVERARGSAQAGNSSAARQHDRYHEYRVGRLRHERVKVTRAEDTLLDQAIRLMKFHADRKAVLEIEYTNEEGTGLGPTLEFYALVAAELQRKSLALWVCDDDDTHASKSGEEREVDLGEGKKPAGYYVRRMGGLFPAPLPPGSEEAKKAADMFRVLGVFLAKVLLDGRLVDLPLSRPFLKLLVSPQVGDDAHGPNLHRVLTIDDFEEVNPAKGGFLKELLALVQRKRLIENDNNIDQSAKRRKIAELKLHIKGSTCKVEDLALNFTVNPPSKVFQYAEMELVSGGSEIDVTLDNVEQYIEKCEQFYLNTGIAYQMRAFREGFDRVFPLSTLRAYSPEEVQRLLSGEQCPEWSRDDILNFTEPKLGYTRESPGFLRFVDVMEALTAQERKNFLQFATGCSSLPPGGLANLHPRLTIVRKVESGDGSYPSVNTCVHYLKLPEYSSAEILRERLLTAINEKGFHLN</sequence>
<accession>E3M739</accession>
<evidence type="ECO:0000259" key="13">
    <source>
        <dbReference type="PROSITE" id="PS51416"/>
    </source>
</evidence>
<feature type="region of interest" description="Disordered" evidence="11">
    <location>
        <begin position="1587"/>
        <end position="1639"/>
    </location>
</feature>
<dbReference type="PANTHER" id="PTHR45670">
    <property type="entry name" value="E3 UBIQUITIN-PROTEIN LIGASE TRIP12"/>
    <property type="match status" value="1"/>
</dbReference>
<proteinExistence type="inferred from homology"/>
<feature type="compositionally biased region" description="Acidic residues" evidence="11">
    <location>
        <begin position="1862"/>
        <end position="1871"/>
    </location>
</feature>
<dbReference type="PROSITE" id="PS50088">
    <property type="entry name" value="ANK_REPEAT"/>
    <property type="match status" value="1"/>
</dbReference>
<dbReference type="PANTHER" id="PTHR45670:SF1">
    <property type="entry name" value="E3 UBIQUITIN-PROTEIN LIGASE HECTD1"/>
    <property type="match status" value="1"/>
</dbReference>
<feature type="compositionally biased region" description="Polar residues" evidence="11">
    <location>
        <begin position="1734"/>
        <end position="1758"/>
    </location>
</feature>
<feature type="region of interest" description="Disordered" evidence="11">
    <location>
        <begin position="481"/>
        <end position="531"/>
    </location>
</feature>
<dbReference type="OMA" id="INHTLTM"/>
<comment type="pathway">
    <text evidence="2 10">Protein modification; protein ubiquitination.</text>
</comment>
<dbReference type="STRING" id="31234.E3M739"/>
<evidence type="ECO:0000256" key="6">
    <source>
        <dbReference type="ARBA" id="ARBA00022786"/>
    </source>
</evidence>
<feature type="compositionally biased region" description="Low complexity" evidence="11">
    <location>
        <begin position="1599"/>
        <end position="1622"/>
    </location>
</feature>
<dbReference type="Pfam" id="PF00632">
    <property type="entry name" value="HECT"/>
    <property type="match status" value="1"/>
</dbReference>
<dbReference type="InParanoid" id="E3M739"/>
<feature type="compositionally biased region" description="Polar residues" evidence="11">
    <location>
        <begin position="698"/>
        <end position="721"/>
    </location>
</feature>
<dbReference type="Gene3D" id="1.25.40.20">
    <property type="entry name" value="Ankyrin repeat-containing domain"/>
    <property type="match status" value="1"/>
</dbReference>
<dbReference type="Gene3D" id="2.30.30.40">
    <property type="entry name" value="SH3 Domains"/>
    <property type="match status" value="1"/>
</dbReference>
<feature type="domain" description="HECT" evidence="12">
    <location>
        <begin position="2452"/>
        <end position="2775"/>
    </location>
</feature>
<feature type="compositionally biased region" description="Basic and acidic residues" evidence="11">
    <location>
        <begin position="481"/>
        <end position="492"/>
    </location>
</feature>
<evidence type="ECO:0000256" key="2">
    <source>
        <dbReference type="ARBA" id="ARBA00004906"/>
    </source>
</evidence>
<dbReference type="GO" id="GO:0061630">
    <property type="term" value="F:ubiquitin protein ligase activity"/>
    <property type="evidence" value="ECO:0007669"/>
    <property type="project" value="UniProtKB-UniRule"/>
</dbReference>
<dbReference type="Gene3D" id="3.90.1750.10">
    <property type="entry name" value="Hect, E3 ligase catalytic domains"/>
    <property type="match status" value="2"/>
</dbReference>
<evidence type="ECO:0000313" key="14">
    <source>
        <dbReference type="EMBL" id="EFO93814.1"/>
    </source>
</evidence>
<dbReference type="InterPro" id="IPR036770">
    <property type="entry name" value="Ankyrin_rpt-contain_sf"/>
</dbReference>
<evidence type="ECO:0000256" key="8">
    <source>
        <dbReference type="PROSITE-ProRule" id="PRU00023"/>
    </source>
</evidence>
<dbReference type="Gene3D" id="1.25.10.10">
    <property type="entry name" value="Leucine-rich Repeat Variant"/>
    <property type="match status" value="1"/>
</dbReference>
<dbReference type="Gene3D" id="3.30.2410.10">
    <property type="entry name" value="Hect, E3 ligase catalytic domain"/>
    <property type="match status" value="1"/>
</dbReference>
<comment type="function">
    <text evidence="10">E3 ubiquitin-protein ligase which accepts ubiquitin from an E2 ubiquitin-conjugating enzyme in the form of a thioester and then directly transfers the ubiquitin to targeted substrates.</text>
</comment>
<dbReference type="GO" id="GO:0009968">
    <property type="term" value="P:negative regulation of signal transduction"/>
    <property type="evidence" value="ECO:0007669"/>
    <property type="project" value="UniProtKB-ARBA"/>
</dbReference>
<feature type="compositionally biased region" description="Low complexity" evidence="11">
    <location>
        <begin position="1791"/>
        <end position="1820"/>
    </location>
</feature>
<evidence type="ECO:0000313" key="15">
    <source>
        <dbReference type="Proteomes" id="UP000008281"/>
    </source>
</evidence>
<dbReference type="FunFam" id="1.25.10.10:FF:000051">
    <property type="entry name" value="E3 ubiquitin-protein ligase HECTD1 isoform X1"/>
    <property type="match status" value="1"/>
</dbReference>
<dbReference type="InterPro" id="IPR035983">
    <property type="entry name" value="Hect_E3_ubiquitin_ligase"/>
</dbReference>
<evidence type="ECO:0000256" key="10">
    <source>
        <dbReference type="RuleBase" id="RU369009"/>
    </source>
</evidence>
<gene>
    <name evidence="14" type="primary">Cre-hecd-1</name>
    <name evidence="14" type="ORF">CRE_12651</name>
</gene>
<dbReference type="InterPro" id="IPR045322">
    <property type="entry name" value="HECTD1/TRIP12-like"/>
</dbReference>
<dbReference type="Pfam" id="PF06701">
    <property type="entry name" value="MIB_HERC2"/>
    <property type="match status" value="1"/>
</dbReference>
<dbReference type="InterPro" id="IPR016024">
    <property type="entry name" value="ARM-type_fold"/>
</dbReference>